<dbReference type="EMBL" id="AP017928">
    <property type="protein sequence ID" value="BBA36260.1"/>
    <property type="molecule type" value="Genomic_DNA"/>
</dbReference>
<keyword evidence="2" id="KW-1185">Reference proteome</keyword>
<dbReference type="InterPro" id="IPR025984">
    <property type="entry name" value="DCTPP"/>
</dbReference>
<name>A0A250KX78_9GAMM</name>
<evidence type="ECO:0000313" key="2">
    <source>
        <dbReference type="Proteomes" id="UP000266313"/>
    </source>
</evidence>
<protein>
    <recommendedName>
        <fullName evidence="3">Nucleotide pyrophosphohydrolase</fullName>
    </recommendedName>
</protein>
<dbReference type="Pfam" id="PF12643">
    <property type="entry name" value="MazG-like"/>
    <property type="match status" value="1"/>
</dbReference>
<organism evidence="1 2">
    <name type="scientific">Methylocaldum marinum</name>
    <dbReference type="NCBI Taxonomy" id="1432792"/>
    <lineage>
        <taxon>Bacteria</taxon>
        <taxon>Pseudomonadati</taxon>
        <taxon>Pseudomonadota</taxon>
        <taxon>Gammaproteobacteria</taxon>
        <taxon>Methylococcales</taxon>
        <taxon>Methylococcaceae</taxon>
        <taxon>Methylocaldum</taxon>
    </lineage>
</organism>
<proteinExistence type="predicted"/>
<dbReference type="RefSeq" id="WP_119631464.1">
    <property type="nucleotide sequence ID" value="NZ_AP017928.1"/>
</dbReference>
<dbReference type="PIRSF" id="PIRSF029826">
    <property type="entry name" value="UCP029826_pph"/>
    <property type="match status" value="1"/>
</dbReference>
<accession>A0A250KX78</accession>
<sequence>MNIAAIQQALREFADERDWDQFHSPKNLAIALAVEAAELLERFQWLKDSESYRLSEKPEDYRAVREEVADVLIYLLRLADRLSIDLEEAVCEKMRKNAEKYPVELAKGNAVKYNRREP</sequence>
<dbReference type="CDD" id="cd11537">
    <property type="entry name" value="NTP-PPase_RS21-C6_like"/>
    <property type="match status" value="1"/>
</dbReference>
<dbReference type="PANTHER" id="PTHR46523">
    <property type="entry name" value="DCTP PYROPHOSPHATASE 1"/>
    <property type="match status" value="1"/>
</dbReference>
<dbReference type="OrthoDB" id="9791898at2"/>
<gene>
    <name evidence="1" type="ORF">sS8_4330</name>
</gene>
<evidence type="ECO:0000313" key="1">
    <source>
        <dbReference type="EMBL" id="BBA36260.1"/>
    </source>
</evidence>
<dbReference type="GO" id="GO:0009143">
    <property type="term" value="P:nucleoside triphosphate catabolic process"/>
    <property type="evidence" value="ECO:0007669"/>
    <property type="project" value="InterPro"/>
</dbReference>
<dbReference type="KEGG" id="mmai:sS8_4330"/>
<dbReference type="InterPro" id="IPR052555">
    <property type="entry name" value="dCTP_Pyrophosphatase"/>
</dbReference>
<dbReference type="SUPFAM" id="SSF101386">
    <property type="entry name" value="all-alpha NTP pyrophosphatases"/>
    <property type="match status" value="1"/>
</dbReference>
<dbReference type="GO" id="GO:0047429">
    <property type="term" value="F:nucleoside triphosphate diphosphatase activity"/>
    <property type="evidence" value="ECO:0007669"/>
    <property type="project" value="InterPro"/>
</dbReference>
<dbReference type="PANTHER" id="PTHR46523:SF1">
    <property type="entry name" value="DCTP PYROPHOSPHATASE 1"/>
    <property type="match status" value="1"/>
</dbReference>
<dbReference type="Proteomes" id="UP000266313">
    <property type="component" value="Chromosome"/>
</dbReference>
<reference evidence="1 2" key="1">
    <citation type="submission" date="2016-12" db="EMBL/GenBank/DDBJ databases">
        <title>Genome sequencing of Methylocaldum marinum.</title>
        <authorList>
            <person name="Takeuchi M."/>
            <person name="Kamagata Y."/>
            <person name="Hiraoka S."/>
            <person name="Oshima K."/>
            <person name="Hattori M."/>
            <person name="Iwasaki W."/>
        </authorList>
    </citation>
    <scope>NUCLEOTIDE SEQUENCE [LARGE SCALE GENOMIC DNA]</scope>
    <source>
        <strain evidence="1 2">S8</strain>
    </source>
</reference>
<dbReference type="AlphaFoldDB" id="A0A250KX78"/>
<evidence type="ECO:0008006" key="3">
    <source>
        <dbReference type="Google" id="ProtNLM"/>
    </source>
</evidence>
<dbReference type="Gene3D" id="1.10.287.1080">
    <property type="entry name" value="MazG-like"/>
    <property type="match status" value="1"/>
</dbReference>